<feature type="domain" description="Mre11 DNA-binding" evidence="19">
    <location>
        <begin position="315"/>
        <end position="502"/>
    </location>
</feature>
<dbReference type="GO" id="GO:0000724">
    <property type="term" value="P:double-strand break repair via homologous recombination"/>
    <property type="evidence" value="ECO:0007669"/>
    <property type="project" value="TreeGrafter"/>
</dbReference>
<dbReference type="GO" id="GO:0097552">
    <property type="term" value="P:mitochondrial double-strand break repair via homologous recombination"/>
    <property type="evidence" value="ECO:0007669"/>
    <property type="project" value="TreeGrafter"/>
</dbReference>
<dbReference type="SUPFAM" id="SSF56300">
    <property type="entry name" value="Metallo-dependent phosphatases"/>
    <property type="match status" value="1"/>
</dbReference>
<protein>
    <recommendedName>
        <fullName evidence="16">Double-strand break repair protein</fullName>
    </recommendedName>
</protein>
<evidence type="ECO:0000256" key="17">
    <source>
        <dbReference type="PIRSR" id="PIRSR000882-1"/>
    </source>
</evidence>
<dbReference type="Gene3D" id="3.60.21.10">
    <property type="match status" value="1"/>
</dbReference>
<comment type="similarity">
    <text evidence="4 16">Belongs to the MRE11/RAD32 family.</text>
</comment>
<dbReference type="GO" id="GO:0030145">
    <property type="term" value="F:manganese ion binding"/>
    <property type="evidence" value="ECO:0007669"/>
    <property type="project" value="UniProtKB-UniRule"/>
</dbReference>
<keyword evidence="12 16" id="KW-0234">DNA repair</keyword>
<evidence type="ECO:0000313" key="20">
    <source>
        <dbReference type="EMBL" id="CAE0362196.1"/>
    </source>
</evidence>
<dbReference type="GO" id="GO:0008296">
    <property type="term" value="F:3'-5'-DNA exonuclease activity"/>
    <property type="evidence" value="ECO:0007669"/>
    <property type="project" value="InterPro"/>
</dbReference>
<comment type="subcellular location">
    <subcellularLocation>
        <location evidence="3">Chromosome</location>
    </subcellularLocation>
    <subcellularLocation>
        <location evidence="2 16">Nucleus</location>
    </subcellularLocation>
</comment>
<dbReference type="CDD" id="cd00840">
    <property type="entry name" value="MPP_Mre11_N"/>
    <property type="match status" value="1"/>
</dbReference>
<keyword evidence="10 16" id="KW-0378">Hydrolase</keyword>
<evidence type="ECO:0000256" key="14">
    <source>
        <dbReference type="ARBA" id="ARBA00023242"/>
    </source>
</evidence>
<dbReference type="Gene3D" id="3.30.110.110">
    <property type="entry name" value="Mre11, capping domain"/>
    <property type="match status" value="1"/>
</dbReference>
<feature type="compositionally biased region" description="Basic residues" evidence="18">
    <location>
        <begin position="712"/>
        <end position="724"/>
    </location>
</feature>
<evidence type="ECO:0000256" key="15">
    <source>
        <dbReference type="ARBA" id="ARBA00023254"/>
    </source>
</evidence>
<keyword evidence="5" id="KW-0158">Chromosome</keyword>
<dbReference type="PANTHER" id="PTHR10139">
    <property type="entry name" value="DOUBLE-STRAND BREAK REPAIR PROTEIN MRE11"/>
    <property type="match status" value="1"/>
</dbReference>
<evidence type="ECO:0000313" key="21">
    <source>
        <dbReference type="EMBL" id="CAE0362198.1"/>
    </source>
</evidence>
<gene>
    <name evidence="20" type="ORF">ALAG00032_LOCUS2937</name>
    <name evidence="21" type="ORF">ALAG00032_LOCUS2939</name>
</gene>
<dbReference type="EMBL" id="HBIJ01004139">
    <property type="protein sequence ID" value="CAE0362196.1"/>
    <property type="molecule type" value="Transcribed_RNA"/>
</dbReference>
<keyword evidence="11 16" id="KW-0269">Exonuclease</keyword>
<keyword evidence="7" id="KW-0479">Metal-binding</keyword>
<dbReference type="InterPro" id="IPR004843">
    <property type="entry name" value="Calcineurin-like_PHP"/>
</dbReference>
<dbReference type="InterPro" id="IPR029052">
    <property type="entry name" value="Metallo-depent_PP-like"/>
</dbReference>
<evidence type="ECO:0000259" key="19">
    <source>
        <dbReference type="SMART" id="SM01347"/>
    </source>
</evidence>
<feature type="compositionally biased region" description="Basic residues" evidence="18">
    <location>
        <begin position="588"/>
        <end position="603"/>
    </location>
</feature>
<dbReference type="GO" id="GO:0000723">
    <property type="term" value="P:telomere maintenance"/>
    <property type="evidence" value="ECO:0007669"/>
    <property type="project" value="TreeGrafter"/>
</dbReference>
<evidence type="ECO:0000256" key="11">
    <source>
        <dbReference type="ARBA" id="ARBA00022839"/>
    </source>
</evidence>
<feature type="compositionally biased region" description="Acidic residues" evidence="18">
    <location>
        <begin position="698"/>
        <end position="707"/>
    </location>
</feature>
<feature type="compositionally biased region" description="Acidic residues" evidence="18">
    <location>
        <begin position="607"/>
        <end position="618"/>
    </location>
</feature>
<dbReference type="Pfam" id="PF00149">
    <property type="entry name" value="Metallophos"/>
    <property type="match status" value="1"/>
</dbReference>
<dbReference type="GO" id="GO:0030870">
    <property type="term" value="C:Mre11 complex"/>
    <property type="evidence" value="ECO:0007669"/>
    <property type="project" value="UniProtKB-UniRule"/>
</dbReference>
<dbReference type="PANTHER" id="PTHR10139:SF1">
    <property type="entry name" value="DOUBLE-STRAND BREAK REPAIR PROTEIN MRE11"/>
    <property type="match status" value="1"/>
</dbReference>
<keyword evidence="15 16" id="KW-0469">Meiosis</keyword>
<dbReference type="AlphaFoldDB" id="A0A6S8BQE7"/>
<keyword evidence="13 16" id="KW-0464">Manganese</keyword>
<evidence type="ECO:0000256" key="6">
    <source>
        <dbReference type="ARBA" id="ARBA00022722"/>
    </source>
</evidence>
<feature type="compositionally biased region" description="Acidic residues" evidence="18">
    <location>
        <begin position="570"/>
        <end position="582"/>
    </location>
</feature>
<comment type="cofactor">
    <cofactor evidence="1 16">
        <name>Mn(2+)</name>
        <dbReference type="ChEBI" id="CHEBI:29035"/>
    </cofactor>
</comment>
<evidence type="ECO:0000256" key="12">
    <source>
        <dbReference type="ARBA" id="ARBA00023204"/>
    </source>
</evidence>
<evidence type="ECO:0000256" key="8">
    <source>
        <dbReference type="ARBA" id="ARBA00022759"/>
    </source>
</evidence>
<evidence type="ECO:0000256" key="10">
    <source>
        <dbReference type="ARBA" id="ARBA00022801"/>
    </source>
</evidence>
<dbReference type="InterPro" id="IPR003701">
    <property type="entry name" value="Mre11"/>
</dbReference>
<evidence type="ECO:0000256" key="5">
    <source>
        <dbReference type="ARBA" id="ARBA00022454"/>
    </source>
</evidence>
<dbReference type="InterPro" id="IPR007281">
    <property type="entry name" value="Mre11_DNA-bd"/>
</dbReference>
<feature type="region of interest" description="Disordered" evidence="18">
    <location>
        <begin position="547"/>
        <end position="738"/>
    </location>
</feature>
<sequence length="738" mass="84362">MGSEEDIISIMITTDSHLGYCERDPVRMNDSFAAFEEVLKLSRENRVDMMLLGGDLFHDNKPSRRTMRNAVQLLEKYVLGDDPINFEIISDQKKIFGQDCNQVNYLHPHMSIALPIFSIHGNHDDPSRDGGPEALAALDLLSATRLINYFGCQDKVDDIHIKPILIKKGQTRIALYGLGNVRDERLNRSWDQNKVTFYRPAQDEASDIHLENHDDNLDTHHLKEPCARFFNILLLHQNRATMRAGVKTSIEERMIPKWMDLVIWGHEHECRIDFERSSQGRFAITQPGSTVATSLSPGEAIQKNCAIIQIKLDRIKMQTFPMTMIRTFIHDEFILANDEDLAESRDRGEIIDETNIVQVLQNKVESMVTQAKDNISIPRFSDQLFQLLQPELALIRLRVDHRGFPKVNAKNLGASFVQKLANPEQVLLFSRSSTTKKNNKRDDTNTINEDDDLPYQEDLDIDEEDELGENQLAALVKGRLLNSTKRLSVLDETQMLDALHDYVVKMEAKAFEEVVEKQLEDSKEYLKNTAPEEDDEIEASLAHLKATNQAKAQKKKPPKKNTSSKHIHDDDEEDDDDDDDDVPIPPVKSKKRKAPTATTKKKKTVPDSDDENDDEDDDIPKKSKRRKAAVLDSDDDIEIQEKKTTKRGIAAARPRRTARAKQSYVEPAETFDESEESDDNEVVIQAKRTASKKRSRNDDDEEYDDFEIERPKAKKKPAARKPATKRIPDFDLTQDESE</sequence>
<dbReference type="SMART" id="SM01347">
    <property type="entry name" value="Mre11_DNA_bind"/>
    <property type="match status" value="1"/>
</dbReference>
<organism evidence="21">
    <name type="scientific">Aureoumbra lagunensis</name>
    <dbReference type="NCBI Taxonomy" id="44058"/>
    <lineage>
        <taxon>Eukaryota</taxon>
        <taxon>Sar</taxon>
        <taxon>Stramenopiles</taxon>
        <taxon>Ochrophyta</taxon>
        <taxon>Pelagophyceae</taxon>
        <taxon>Pelagomonadales</taxon>
        <taxon>Aureoumbra</taxon>
    </lineage>
</organism>
<feature type="active site" description="Proton donor" evidence="17">
    <location>
        <position position="123"/>
    </location>
</feature>
<dbReference type="InterPro" id="IPR041796">
    <property type="entry name" value="Mre11_N"/>
</dbReference>
<dbReference type="GO" id="GO:0042138">
    <property type="term" value="P:meiotic DNA double-strand break formation"/>
    <property type="evidence" value="ECO:0007669"/>
    <property type="project" value="TreeGrafter"/>
</dbReference>
<feature type="compositionally biased region" description="Basic residues" evidence="18">
    <location>
        <begin position="552"/>
        <end position="565"/>
    </location>
</feature>
<evidence type="ECO:0000256" key="2">
    <source>
        <dbReference type="ARBA" id="ARBA00004123"/>
    </source>
</evidence>
<dbReference type="GO" id="GO:0006303">
    <property type="term" value="P:double-strand break repair via nonhomologous end joining"/>
    <property type="evidence" value="ECO:0007669"/>
    <property type="project" value="TreeGrafter"/>
</dbReference>
<reference evidence="21" key="1">
    <citation type="submission" date="2021-01" db="EMBL/GenBank/DDBJ databases">
        <authorList>
            <person name="Corre E."/>
            <person name="Pelletier E."/>
            <person name="Niang G."/>
            <person name="Scheremetjew M."/>
            <person name="Finn R."/>
            <person name="Kale V."/>
            <person name="Holt S."/>
            <person name="Cochrane G."/>
            <person name="Meng A."/>
            <person name="Brown T."/>
            <person name="Cohen L."/>
        </authorList>
    </citation>
    <scope>NUCLEOTIDE SEQUENCE</scope>
    <source>
        <strain evidence="21">CCMP1510</strain>
    </source>
</reference>
<dbReference type="EMBL" id="HBIJ01004141">
    <property type="protein sequence ID" value="CAE0362198.1"/>
    <property type="molecule type" value="Transcribed_RNA"/>
</dbReference>
<keyword evidence="8 16" id="KW-0255">Endonuclease</keyword>
<evidence type="ECO:0000256" key="4">
    <source>
        <dbReference type="ARBA" id="ARBA00009028"/>
    </source>
</evidence>
<keyword evidence="6 16" id="KW-0540">Nuclease</keyword>
<keyword evidence="14 16" id="KW-0539">Nucleus</keyword>
<feature type="compositionally biased region" description="Acidic residues" evidence="18">
    <location>
        <begin position="669"/>
        <end position="681"/>
    </location>
</feature>
<dbReference type="PIRSF" id="PIRSF000882">
    <property type="entry name" value="DSB_repair_MRE11"/>
    <property type="match status" value="1"/>
</dbReference>
<keyword evidence="9 16" id="KW-0227">DNA damage</keyword>
<dbReference type="GO" id="GO:0007095">
    <property type="term" value="P:mitotic G2 DNA damage checkpoint signaling"/>
    <property type="evidence" value="ECO:0007669"/>
    <property type="project" value="TreeGrafter"/>
</dbReference>
<name>A0A6S8BQE7_9STRA</name>
<evidence type="ECO:0000256" key="7">
    <source>
        <dbReference type="ARBA" id="ARBA00022723"/>
    </source>
</evidence>
<evidence type="ECO:0000256" key="1">
    <source>
        <dbReference type="ARBA" id="ARBA00001936"/>
    </source>
</evidence>
<evidence type="ECO:0000256" key="13">
    <source>
        <dbReference type="ARBA" id="ARBA00023211"/>
    </source>
</evidence>
<dbReference type="InterPro" id="IPR038487">
    <property type="entry name" value="Mre11_capping_dom"/>
</dbReference>
<dbReference type="Pfam" id="PF04152">
    <property type="entry name" value="Mre11_DNA_bind"/>
    <property type="match status" value="1"/>
</dbReference>
<feature type="region of interest" description="Disordered" evidence="18">
    <location>
        <begin position="431"/>
        <end position="453"/>
    </location>
</feature>
<evidence type="ECO:0000256" key="16">
    <source>
        <dbReference type="PIRNR" id="PIRNR000882"/>
    </source>
</evidence>
<accession>A0A6S8BQE7</accession>
<proteinExistence type="inferred from homology"/>
<comment type="function">
    <text evidence="16">Core component of the MRN complex, which plays a central role in double-strand break (DSB) repair, DNA recombination, maintenance of telomere integrity and meiosis. The MRN complex is involved in the repair of DNA double-strand breaks (DSBs) via homologous recombination (HR), an error-free mechanism which primarily occurs during S and G2 phases. The complex (1) mediates the end resection of damaged DNA, which generates proper single-stranded DNA, a key initial steps in HR, and is (2) required for the recruitment of other repair factors and efficient activation of ATM and ATR upon DNA damage. Within the MRN complex, MRE11 possesses both single-strand endonuclease activity and double-strand-specific 3'-5' exonuclease activity. MRE11 first endonucleolytically cleaves the 5' strand at DNA DSB ends to prevent non-homologous end joining (NHEJ) and licence HR. It then generates a single-stranded DNA gap via 3' to 5' exonucleolytic degradation, which is required for single-strand invasion and recombination.</text>
</comment>
<evidence type="ECO:0000256" key="18">
    <source>
        <dbReference type="SAM" id="MobiDB-lite"/>
    </source>
</evidence>
<dbReference type="GO" id="GO:0000014">
    <property type="term" value="F:single-stranded DNA endodeoxyribonuclease activity"/>
    <property type="evidence" value="ECO:0007669"/>
    <property type="project" value="TreeGrafter"/>
</dbReference>
<dbReference type="GO" id="GO:0035861">
    <property type="term" value="C:site of double-strand break"/>
    <property type="evidence" value="ECO:0007669"/>
    <property type="project" value="TreeGrafter"/>
</dbReference>
<evidence type="ECO:0000256" key="3">
    <source>
        <dbReference type="ARBA" id="ARBA00004286"/>
    </source>
</evidence>
<evidence type="ECO:0000256" key="9">
    <source>
        <dbReference type="ARBA" id="ARBA00022763"/>
    </source>
</evidence>